<keyword evidence="2" id="KW-1277">Toxin-antitoxin system</keyword>
<dbReference type="GO" id="GO:0004519">
    <property type="term" value="F:endonuclease activity"/>
    <property type="evidence" value="ECO:0007669"/>
    <property type="project" value="UniProtKB-KW"/>
</dbReference>
<keyword evidence="3" id="KW-0540">Nuclease</keyword>
<reference evidence="8 9" key="1">
    <citation type="submission" date="2019-09" db="EMBL/GenBank/DDBJ databases">
        <title>Genomes of Cryomorphaceae.</title>
        <authorList>
            <person name="Bowman J.P."/>
        </authorList>
    </citation>
    <scope>NUCLEOTIDE SEQUENCE [LARGE SCALE GENOMIC DNA]</scope>
    <source>
        <strain evidence="8 9">KCTC 52047</strain>
    </source>
</reference>
<evidence type="ECO:0000256" key="3">
    <source>
        <dbReference type="ARBA" id="ARBA00022722"/>
    </source>
</evidence>
<evidence type="ECO:0000313" key="9">
    <source>
        <dbReference type="Proteomes" id="UP000435357"/>
    </source>
</evidence>
<dbReference type="OrthoDB" id="9798547at2"/>
<comment type="caution">
    <text evidence="8">The sequence shown here is derived from an EMBL/GenBank/DDBJ whole genome shotgun (WGS) entry which is preliminary data.</text>
</comment>
<name>A0A6N6MBP5_9FLAO</name>
<dbReference type="InterPro" id="IPR012933">
    <property type="entry name" value="HicA_mRNA_interferase"/>
</dbReference>
<evidence type="ECO:0000313" key="8">
    <source>
        <dbReference type="EMBL" id="KAB1065967.1"/>
    </source>
</evidence>
<keyword evidence="5" id="KW-0378">Hydrolase</keyword>
<dbReference type="SUPFAM" id="SSF54786">
    <property type="entry name" value="YcfA/nrd intein domain"/>
    <property type="match status" value="1"/>
</dbReference>
<dbReference type="RefSeq" id="WP_151165955.1">
    <property type="nucleotide sequence ID" value="NZ_WACR01000001.1"/>
</dbReference>
<keyword evidence="6" id="KW-0694">RNA-binding</keyword>
<keyword evidence="7" id="KW-0346">Stress response</keyword>
<evidence type="ECO:0000256" key="7">
    <source>
        <dbReference type="ARBA" id="ARBA00023016"/>
    </source>
</evidence>
<keyword evidence="9" id="KW-1185">Reference proteome</keyword>
<dbReference type="Pfam" id="PF07927">
    <property type="entry name" value="HicA_toxin"/>
    <property type="match status" value="1"/>
</dbReference>
<dbReference type="InterPro" id="IPR038570">
    <property type="entry name" value="HicA_sf"/>
</dbReference>
<dbReference type="EMBL" id="WACR01000001">
    <property type="protein sequence ID" value="KAB1065967.1"/>
    <property type="molecule type" value="Genomic_DNA"/>
</dbReference>
<proteinExistence type="inferred from homology"/>
<dbReference type="GO" id="GO:0003729">
    <property type="term" value="F:mRNA binding"/>
    <property type="evidence" value="ECO:0007669"/>
    <property type="project" value="InterPro"/>
</dbReference>
<accession>A0A6N6MBP5</accession>
<protein>
    <submittedName>
        <fullName evidence="8">Type II toxin-antitoxin system HicA family toxin</fullName>
    </submittedName>
</protein>
<sequence>MKCSKLYRILTKDGWYPYSQKGSHVKMKHETKPGIIIFPNHGSKEIGKGLEKKILKDAGINK</sequence>
<evidence type="ECO:0000256" key="2">
    <source>
        <dbReference type="ARBA" id="ARBA00022649"/>
    </source>
</evidence>
<dbReference type="AlphaFoldDB" id="A0A6N6MBP5"/>
<dbReference type="GO" id="GO:0016787">
    <property type="term" value="F:hydrolase activity"/>
    <property type="evidence" value="ECO:0007669"/>
    <property type="project" value="UniProtKB-KW"/>
</dbReference>
<keyword evidence="4" id="KW-0255">Endonuclease</keyword>
<evidence type="ECO:0000256" key="6">
    <source>
        <dbReference type="ARBA" id="ARBA00022884"/>
    </source>
</evidence>
<dbReference type="Proteomes" id="UP000435357">
    <property type="component" value="Unassembled WGS sequence"/>
</dbReference>
<organism evidence="8 9">
    <name type="scientific">Salibacter halophilus</name>
    <dbReference type="NCBI Taxonomy" id="1803916"/>
    <lineage>
        <taxon>Bacteria</taxon>
        <taxon>Pseudomonadati</taxon>
        <taxon>Bacteroidota</taxon>
        <taxon>Flavobacteriia</taxon>
        <taxon>Flavobacteriales</taxon>
        <taxon>Salibacteraceae</taxon>
        <taxon>Salibacter</taxon>
    </lineage>
</organism>
<comment type="similarity">
    <text evidence="1">Belongs to the HicA mRNA interferase family.</text>
</comment>
<evidence type="ECO:0000256" key="4">
    <source>
        <dbReference type="ARBA" id="ARBA00022759"/>
    </source>
</evidence>
<dbReference type="Gene3D" id="3.30.920.30">
    <property type="entry name" value="Hypothetical protein"/>
    <property type="match status" value="1"/>
</dbReference>
<evidence type="ECO:0000256" key="1">
    <source>
        <dbReference type="ARBA" id="ARBA00006620"/>
    </source>
</evidence>
<gene>
    <name evidence="8" type="ORF">F3059_00405</name>
</gene>
<evidence type="ECO:0000256" key="5">
    <source>
        <dbReference type="ARBA" id="ARBA00022801"/>
    </source>
</evidence>